<evidence type="ECO:0000259" key="1">
    <source>
        <dbReference type="Pfam" id="PF01261"/>
    </source>
</evidence>
<dbReference type="Gene3D" id="3.20.20.150">
    <property type="entry name" value="Divalent-metal-dependent TIM barrel enzymes"/>
    <property type="match status" value="1"/>
</dbReference>
<organism evidence="2 3">
    <name type="scientific">Paenibacillus gansuensis</name>
    <dbReference type="NCBI Taxonomy" id="306542"/>
    <lineage>
        <taxon>Bacteria</taxon>
        <taxon>Bacillati</taxon>
        <taxon>Bacillota</taxon>
        <taxon>Bacilli</taxon>
        <taxon>Bacillales</taxon>
        <taxon>Paenibacillaceae</taxon>
        <taxon>Paenibacillus</taxon>
    </lineage>
</organism>
<dbReference type="GO" id="GO:0016853">
    <property type="term" value="F:isomerase activity"/>
    <property type="evidence" value="ECO:0007669"/>
    <property type="project" value="UniProtKB-KW"/>
</dbReference>
<gene>
    <name evidence="2" type="ORF">ACFSUF_02370</name>
</gene>
<comment type="caution">
    <text evidence="2">The sequence shown here is derived from an EMBL/GenBank/DDBJ whole genome shotgun (WGS) entry which is preliminary data.</text>
</comment>
<keyword evidence="2" id="KW-0413">Isomerase</keyword>
<protein>
    <submittedName>
        <fullName evidence="2">Sugar phosphate isomerase/epimerase family protein</fullName>
    </submittedName>
</protein>
<dbReference type="RefSeq" id="WP_377599719.1">
    <property type="nucleotide sequence ID" value="NZ_JBHUME010000002.1"/>
</dbReference>
<sequence>MRKLGLGLQMYTLRDETERDFEGTLRKVAALGYEGVEFAGYGGKSAEEVRDLLQELNLKAIGAHVSLQAIRDNLQGEIAYLKTIGAKYFICPWLPIEDYQTPEAWKSLFTLFEDAGKACHNEGLVFGYHNHAFEFEQEVDGQFVFDALYSSTSAEQVQVEMDTGWVQFAGQDTLAYIAKYAGRLPLVHLKDYRKGEQGEMITVELGNGELPLVDIISAADKAGSEWIIVEQDNCQNPPLESVETSMNWIKNNYLVLV</sequence>
<name>A0ABW5PAV6_9BACL</name>
<dbReference type="SUPFAM" id="SSF51658">
    <property type="entry name" value="Xylose isomerase-like"/>
    <property type="match status" value="1"/>
</dbReference>
<evidence type="ECO:0000313" key="2">
    <source>
        <dbReference type="EMBL" id="MFD2611262.1"/>
    </source>
</evidence>
<dbReference type="PANTHER" id="PTHR12110:SF41">
    <property type="entry name" value="INOSOSE DEHYDRATASE"/>
    <property type="match status" value="1"/>
</dbReference>
<dbReference type="InterPro" id="IPR050312">
    <property type="entry name" value="IolE/XylAMocC-like"/>
</dbReference>
<keyword evidence="3" id="KW-1185">Reference proteome</keyword>
<dbReference type="InterPro" id="IPR013022">
    <property type="entry name" value="Xyl_isomerase-like_TIM-brl"/>
</dbReference>
<dbReference type="InterPro" id="IPR036237">
    <property type="entry name" value="Xyl_isomerase-like_sf"/>
</dbReference>
<dbReference type="PANTHER" id="PTHR12110">
    <property type="entry name" value="HYDROXYPYRUVATE ISOMERASE"/>
    <property type="match status" value="1"/>
</dbReference>
<dbReference type="Pfam" id="PF01261">
    <property type="entry name" value="AP_endonuc_2"/>
    <property type="match status" value="1"/>
</dbReference>
<dbReference type="EMBL" id="JBHUME010000002">
    <property type="protein sequence ID" value="MFD2611262.1"/>
    <property type="molecule type" value="Genomic_DNA"/>
</dbReference>
<feature type="domain" description="Xylose isomerase-like TIM barrel" evidence="1">
    <location>
        <begin position="25"/>
        <end position="251"/>
    </location>
</feature>
<evidence type="ECO:0000313" key="3">
    <source>
        <dbReference type="Proteomes" id="UP001597541"/>
    </source>
</evidence>
<proteinExistence type="predicted"/>
<reference evidence="3" key="1">
    <citation type="journal article" date="2019" name="Int. J. Syst. Evol. Microbiol.">
        <title>The Global Catalogue of Microorganisms (GCM) 10K type strain sequencing project: providing services to taxonomists for standard genome sequencing and annotation.</title>
        <authorList>
            <consortium name="The Broad Institute Genomics Platform"/>
            <consortium name="The Broad Institute Genome Sequencing Center for Infectious Disease"/>
            <person name="Wu L."/>
            <person name="Ma J."/>
        </authorList>
    </citation>
    <scope>NUCLEOTIDE SEQUENCE [LARGE SCALE GENOMIC DNA]</scope>
    <source>
        <strain evidence="3">KCTC 3950</strain>
    </source>
</reference>
<accession>A0ABW5PAV6</accession>
<dbReference type="Proteomes" id="UP001597541">
    <property type="component" value="Unassembled WGS sequence"/>
</dbReference>